<keyword evidence="1" id="KW-0472">Membrane</keyword>
<dbReference type="InterPro" id="IPR029787">
    <property type="entry name" value="Nucleotide_cyclase"/>
</dbReference>
<evidence type="ECO:0000313" key="3">
    <source>
        <dbReference type="EMBL" id="KFB73742.1"/>
    </source>
</evidence>
<dbReference type="InterPro" id="IPR007890">
    <property type="entry name" value="CHASE2"/>
</dbReference>
<feature type="transmembrane region" description="Helical" evidence="1">
    <location>
        <begin position="342"/>
        <end position="361"/>
    </location>
</feature>
<proteinExistence type="predicted"/>
<evidence type="ECO:0000256" key="1">
    <source>
        <dbReference type="SAM" id="Phobius"/>
    </source>
</evidence>
<gene>
    <name evidence="3" type="primary">cyaB_1</name>
    <name evidence="3" type="ORF">AW09_001000</name>
</gene>
<dbReference type="EMBL" id="JDVG02000171">
    <property type="protein sequence ID" value="KFB73742.1"/>
    <property type="molecule type" value="Genomic_DNA"/>
</dbReference>
<keyword evidence="3" id="KW-0456">Lyase</keyword>
<dbReference type="SUPFAM" id="SSF55073">
    <property type="entry name" value="Nucleotide cyclase"/>
    <property type="match status" value="1"/>
</dbReference>
<evidence type="ECO:0000313" key="4">
    <source>
        <dbReference type="Proteomes" id="UP000020077"/>
    </source>
</evidence>
<feature type="domain" description="Guanylate cyclase" evidence="2">
    <location>
        <begin position="460"/>
        <end position="592"/>
    </location>
</feature>
<organism evidence="3 4">
    <name type="scientific">Candidatus Accumulibacter phosphatis</name>
    <dbReference type="NCBI Taxonomy" id="327160"/>
    <lineage>
        <taxon>Bacteria</taxon>
        <taxon>Pseudomonadati</taxon>
        <taxon>Pseudomonadota</taxon>
        <taxon>Betaproteobacteria</taxon>
        <taxon>Candidatus Accumulibacter</taxon>
    </lineage>
</organism>
<sequence>MTDHSRGVFRRIPSAFTAGLLQKPARLRLAALFAAMALTLLAIGLSDLSQWDELSASLSWRMADQQAVERRIVVVDIDEKSIQVIGAWPWPRARQAELLEKLDQAGVSLKILDILFEGSSPDDARLSSALASPVPTVMAQLFSLSPEPVVHSGQLAGALPFPDCPRPTERAYGYMASDDQLRASPFAGHITPLVDPDGAVRQVPALICHGGKTYASLAIAGAIAASQAVPVLHSGVSLLDPPWWLDLGGLRLPLDDAGHLRVSYQMPRSGLLAVSAADLLQGKVPADLLQGAWVLVGATAFGARDAIPTPQGRAVSGVEVHAQLLSAMLDDRTPYRPLGAALWSWLLGGLSALLLLAALRLAPRSAAIVLPMVALANILAIFGLSTLLLLKQHLWLGWVAPGLFTGFAATLLSAGEFARLRCERERLYSHLASYLPEPVARQVATQEPCAQVRATRCEATVLHADLRNFSAYCAGRPPEETAMVLHLFFTTASRIVEAHGGVVEQMVGDSLLAVWNGSAPCADHGARALDAAEELWRVCTPQLPRIASRHVPPLDLGIGLETGTVLIGSFGPAARRTHAVLGEAVTVATRLQALTGELAHPILVGATVARAASGRTHRLGDFLLAGLTEPRTVYAIPVKYPAGHLRLVFDAEAEQQTNG</sequence>
<dbReference type="PROSITE" id="PS50125">
    <property type="entry name" value="GUANYLATE_CYCLASE_2"/>
    <property type="match status" value="1"/>
</dbReference>
<dbReference type="SMART" id="SM00044">
    <property type="entry name" value="CYCc"/>
    <property type="match status" value="1"/>
</dbReference>
<dbReference type="GO" id="GO:0009190">
    <property type="term" value="P:cyclic nucleotide biosynthetic process"/>
    <property type="evidence" value="ECO:0007669"/>
    <property type="project" value="InterPro"/>
</dbReference>
<protein>
    <submittedName>
        <fullName evidence="3">Adenylate cyclase 2</fullName>
        <ecNumber evidence="3">4.6.1.1</ecNumber>
    </submittedName>
</protein>
<dbReference type="Pfam" id="PF05226">
    <property type="entry name" value="CHASE2"/>
    <property type="match status" value="1"/>
</dbReference>
<feature type="transmembrane region" description="Helical" evidence="1">
    <location>
        <begin position="395"/>
        <end position="418"/>
    </location>
</feature>
<dbReference type="PANTHER" id="PTHR43081">
    <property type="entry name" value="ADENYLATE CYCLASE, TERMINAL-DIFFERENTIATION SPECIFIC-RELATED"/>
    <property type="match status" value="1"/>
</dbReference>
<dbReference type="Pfam" id="PF00211">
    <property type="entry name" value="Guanylate_cyc"/>
    <property type="match status" value="1"/>
</dbReference>
<dbReference type="InterPro" id="IPR050697">
    <property type="entry name" value="Adenylyl/Guanylyl_Cyclase_3/4"/>
</dbReference>
<keyword evidence="1" id="KW-0812">Transmembrane</keyword>
<dbReference type="Proteomes" id="UP000020077">
    <property type="component" value="Unassembled WGS sequence"/>
</dbReference>
<accession>A0A080LXV2</accession>
<dbReference type="Gene3D" id="3.30.70.1230">
    <property type="entry name" value="Nucleotide cyclase"/>
    <property type="match status" value="1"/>
</dbReference>
<name>A0A080LXV2_9PROT</name>
<feature type="transmembrane region" description="Helical" evidence="1">
    <location>
        <begin position="368"/>
        <end position="389"/>
    </location>
</feature>
<dbReference type="SMART" id="SM01080">
    <property type="entry name" value="CHASE2"/>
    <property type="match status" value="1"/>
</dbReference>
<comment type="caution">
    <text evidence="3">The sequence shown here is derived from an EMBL/GenBank/DDBJ whole genome shotgun (WGS) entry which is preliminary data.</text>
</comment>
<dbReference type="AlphaFoldDB" id="A0A080LXV2"/>
<dbReference type="GO" id="GO:0035556">
    <property type="term" value="P:intracellular signal transduction"/>
    <property type="evidence" value="ECO:0007669"/>
    <property type="project" value="InterPro"/>
</dbReference>
<dbReference type="EC" id="4.6.1.1" evidence="3"/>
<dbReference type="InterPro" id="IPR001054">
    <property type="entry name" value="A/G_cyclase"/>
</dbReference>
<reference evidence="3 4" key="1">
    <citation type="submission" date="2014-02" db="EMBL/GenBank/DDBJ databases">
        <title>Expanding our view of genomic diversity in Candidatus Accumulibacter clades.</title>
        <authorList>
            <person name="Skennerton C.T."/>
            <person name="Barr J.J."/>
            <person name="Slater F.R."/>
            <person name="Bond P.L."/>
            <person name="Tyson G.W."/>
        </authorList>
    </citation>
    <scope>NUCLEOTIDE SEQUENCE [LARGE SCALE GENOMIC DNA]</scope>
    <source>
        <strain evidence="4">BA-91</strain>
    </source>
</reference>
<keyword evidence="1" id="KW-1133">Transmembrane helix</keyword>
<dbReference type="GO" id="GO:0004016">
    <property type="term" value="F:adenylate cyclase activity"/>
    <property type="evidence" value="ECO:0007669"/>
    <property type="project" value="UniProtKB-EC"/>
</dbReference>
<dbReference type="CDD" id="cd07302">
    <property type="entry name" value="CHD"/>
    <property type="match status" value="1"/>
</dbReference>
<dbReference type="PANTHER" id="PTHR43081:SF1">
    <property type="entry name" value="ADENYLATE CYCLASE, TERMINAL-DIFFERENTIATION SPECIFIC"/>
    <property type="match status" value="1"/>
</dbReference>
<evidence type="ECO:0000259" key="2">
    <source>
        <dbReference type="PROSITE" id="PS50125"/>
    </source>
</evidence>